<dbReference type="Proteomes" id="UP000799754">
    <property type="component" value="Unassembled WGS sequence"/>
</dbReference>
<sequence length="638" mass="70184">MRHLPDELILQIIAFLEPSELVNLQRVSRQFLNLSRDNRLWRQLCFSHSYTERRRRRLEISVTAPPAETDPRLAELIEAANSLAGTFDARVRNPQAPGAEARLARNKGKRRAALLNSWDPSGMEEKANWYQEFVQRHAPQHVSWFQDAGHDDGDGDGDEIRREATGAGILYDADGLASKLVAPLDDGSIRVWDAGAHSCSIGKLIAQSEVGLLPNRGPDLDHDTRLTQSQAIMTETGAVECVSIDSAQLRAFFAVQNTLNEVDLHTLQVVSRTPYPFPITALSEALHPAPLTVGTNWTLHLHDTRKPAPSSSRVELLNTSTSFSRLDTGDFGGHVSLSQPGALSIAHLPSSLGDGNGDIWVSGRFTSLLNFDRRFFPRLRGTVHSGARISSLSLIPTPFIPNSLRLGAPCSSPRMLREARETGGVTLVTAGEYKGKGSLELYSLSPSPTYAINSSDSRTTRNTSACYQNRQTASSSKLLSVASHGTRIVVSDGDGNMKWVERDGSTPVRQFNINDSSKRPDTSTQVQINPGRESGYGDIVQRIMPTSSPSLLSPRSSASTHELGTENLAIWTGDGKLGMVSFGRDEVFDVDTFEDALERQVDGEQADARSMEKEYSLEMRRALEQQAREVRWLRGYGL</sequence>
<gene>
    <name evidence="1" type="ORF">BU25DRAFT_414732</name>
</gene>
<organism evidence="1 2">
    <name type="scientific">Macroventuria anomochaeta</name>
    <dbReference type="NCBI Taxonomy" id="301207"/>
    <lineage>
        <taxon>Eukaryota</taxon>
        <taxon>Fungi</taxon>
        <taxon>Dikarya</taxon>
        <taxon>Ascomycota</taxon>
        <taxon>Pezizomycotina</taxon>
        <taxon>Dothideomycetes</taxon>
        <taxon>Pleosporomycetidae</taxon>
        <taxon>Pleosporales</taxon>
        <taxon>Pleosporineae</taxon>
        <taxon>Didymellaceae</taxon>
        <taxon>Macroventuria</taxon>
    </lineage>
</organism>
<evidence type="ECO:0000313" key="1">
    <source>
        <dbReference type="EMBL" id="KAF2622967.1"/>
    </source>
</evidence>
<protein>
    <submittedName>
        <fullName evidence="1">Uncharacterized protein</fullName>
    </submittedName>
</protein>
<proteinExistence type="predicted"/>
<dbReference type="EMBL" id="MU006740">
    <property type="protein sequence ID" value="KAF2622967.1"/>
    <property type="molecule type" value="Genomic_DNA"/>
</dbReference>
<name>A0ACB6RMN4_9PLEO</name>
<comment type="caution">
    <text evidence="1">The sequence shown here is derived from an EMBL/GenBank/DDBJ whole genome shotgun (WGS) entry which is preliminary data.</text>
</comment>
<keyword evidence="2" id="KW-1185">Reference proteome</keyword>
<reference evidence="1" key="1">
    <citation type="journal article" date="2020" name="Stud. Mycol.">
        <title>101 Dothideomycetes genomes: a test case for predicting lifestyles and emergence of pathogens.</title>
        <authorList>
            <person name="Haridas S."/>
            <person name="Albert R."/>
            <person name="Binder M."/>
            <person name="Bloem J."/>
            <person name="Labutti K."/>
            <person name="Salamov A."/>
            <person name="Andreopoulos B."/>
            <person name="Baker S."/>
            <person name="Barry K."/>
            <person name="Bills G."/>
            <person name="Bluhm B."/>
            <person name="Cannon C."/>
            <person name="Castanera R."/>
            <person name="Culley D."/>
            <person name="Daum C."/>
            <person name="Ezra D."/>
            <person name="Gonzalez J."/>
            <person name="Henrissat B."/>
            <person name="Kuo A."/>
            <person name="Liang C."/>
            <person name="Lipzen A."/>
            <person name="Lutzoni F."/>
            <person name="Magnuson J."/>
            <person name="Mondo S."/>
            <person name="Nolan M."/>
            <person name="Ohm R."/>
            <person name="Pangilinan J."/>
            <person name="Park H.-J."/>
            <person name="Ramirez L."/>
            <person name="Alfaro M."/>
            <person name="Sun H."/>
            <person name="Tritt A."/>
            <person name="Yoshinaga Y."/>
            <person name="Zwiers L.-H."/>
            <person name="Turgeon B."/>
            <person name="Goodwin S."/>
            <person name="Spatafora J."/>
            <person name="Crous P."/>
            <person name="Grigoriev I."/>
        </authorList>
    </citation>
    <scope>NUCLEOTIDE SEQUENCE</scope>
    <source>
        <strain evidence="1">CBS 525.71</strain>
    </source>
</reference>
<evidence type="ECO:0000313" key="2">
    <source>
        <dbReference type="Proteomes" id="UP000799754"/>
    </source>
</evidence>
<accession>A0ACB6RMN4</accession>